<dbReference type="PANTHER" id="PTHR10605">
    <property type="entry name" value="HEPARAN SULFATE SULFOTRANSFERASE"/>
    <property type="match status" value="1"/>
</dbReference>
<dbReference type="InterPro" id="IPR037359">
    <property type="entry name" value="NST/OST"/>
</dbReference>
<gene>
    <name evidence="2" type="ORF">HKD42_04810</name>
</gene>
<dbReference type="SUPFAM" id="SSF52540">
    <property type="entry name" value="P-loop containing nucleoside triphosphate hydrolases"/>
    <property type="match status" value="1"/>
</dbReference>
<organism evidence="2 3">
    <name type="scientific">Pontixanthobacter rizhaonensis</name>
    <dbReference type="NCBI Taxonomy" id="2730337"/>
    <lineage>
        <taxon>Bacteria</taxon>
        <taxon>Pseudomonadati</taxon>
        <taxon>Pseudomonadota</taxon>
        <taxon>Alphaproteobacteria</taxon>
        <taxon>Sphingomonadales</taxon>
        <taxon>Erythrobacteraceae</taxon>
        <taxon>Pontixanthobacter</taxon>
    </lineage>
</organism>
<keyword evidence="1" id="KW-0808">Transferase</keyword>
<name>A0A848QFL0_9SPHN</name>
<reference evidence="2 3" key="1">
    <citation type="submission" date="2020-04" db="EMBL/GenBank/DDBJ databases">
        <authorList>
            <person name="Liu A."/>
        </authorList>
    </citation>
    <scope>NUCLEOTIDE SEQUENCE [LARGE SCALE GENOMIC DNA]</scope>
    <source>
        <strain evidence="2 3">RZ02</strain>
    </source>
</reference>
<evidence type="ECO:0000256" key="1">
    <source>
        <dbReference type="ARBA" id="ARBA00022679"/>
    </source>
</evidence>
<comment type="caution">
    <text evidence="2">The sequence shown here is derived from an EMBL/GenBank/DDBJ whole genome shotgun (WGS) entry which is preliminary data.</text>
</comment>
<dbReference type="Pfam" id="PF13469">
    <property type="entry name" value="Sulfotransfer_3"/>
    <property type="match status" value="1"/>
</dbReference>
<dbReference type="InterPro" id="IPR027417">
    <property type="entry name" value="P-loop_NTPase"/>
</dbReference>
<evidence type="ECO:0000313" key="2">
    <source>
        <dbReference type="EMBL" id="NMW31372.1"/>
    </source>
</evidence>
<proteinExistence type="predicted"/>
<dbReference type="PANTHER" id="PTHR10605:SF56">
    <property type="entry name" value="BIFUNCTIONAL HEPARAN SULFATE N-DEACETYLASE_N-SULFOTRANSFERASE"/>
    <property type="match status" value="1"/>
</dbReference>
<protein>
    <recommendedName>
        <fullName evidence="4">Sulfotransferase family protein</fullName>
    </recommendedName>
</protein>
<evidence type="ECO:0000313" key="3">
    <source>
        <dbReference type="Proteomes" id="UP000561181"/>
    </source>
</evidence>
<dbReference type="EMBL" id="JABCRE010000002">
    <property type="protein sequence ID" value="NMW31372.1"/>
    <property type="molecule type" value="Genomic_DNA"/>
</dbReference>
<sequence>MKQTFFVGIGAHRSGTSWLYHFVNSNPDCRLSSMKEMHYYDSFHAQDITGIRSRIARHRSRVRSIGFNQLAYWTGLRRFHGYTMREHFALLKDYENLASGHEYSPSAYAEMLRHHAGEHKVFGEITPAYAILPAEQLGQIYRASSDTKLIFLIRDPISRLWSHARRAAGNGREIKANDILHDINSGKYPDVLKRSDYRQTILNLESAVPLSNVHIEFSENLFSGGKTAAEARNKICHFLAISHHSPPLVDQVRNGAPPGDLPDKLARETMALLRPQYEFIADRFGGLPQIWASNLSKYS</sequence>
<dbReference type="AlphaFoldDB" id="A0A848QFL0"/>
<accession>A0A848QFL0</accession>
<dbReference type="Gene3D" id="3.40.50.300">
    <property type="entry name" value="P-loop containing nucleotide triphosphate hydrolases"/>
    <property type="match status" value="1"/>
</dbReference>
<evidence type="ECO:0008006" key="4">
    <source>
        <dbReference type="Google" id="ProtNLM"/>
    </source>
</evidence>
<keyword evidence="3" id="KW-1185">Reference proteome</keyword>
<dbReference type="RefSeq" id="WP_170010805.1">
    <property type="nucleotide sequence ID" value="NZ_JABCRE010000002.1"/>
</dbReference>
<dbReference type="GO" id="GO:0008146">
    <property type="term" value="F:sulfotransferase activity"/>
    <property type="evidence" value="ECO:0007669"/>
    <property type="project" value="InterPro"/>
</dbReference>
<dbReference type="Proteomes" id="UP000561181">
    <property type="component" value="Unassembled WGS sequence"/>
</dbReference>